<organism evidence="2 3">
    <name type="scientific">Chionoecetes opilio</name>
    <name type="common">Atlantic snow crab</name>
    <name type="synonym">Cancer opilio</name>
    <dbReference type="NCBI Taxonomy" id="41210"/>
    <lineage>
        <taxon>Eukaryota</taxon>
        <taxon>Metazoa</taxon>
        <taxon>Ecdysozoa</taxon>
        <taxon>Arthropoda</taxon>
        <taxon>Crustacea</taxon>
        <taxon>Multicrustacea</taxon>
        <taxon>Malacostraca</taxon>
        <taxon>Eumalacostraca</taxon>
        <taxon>Eucarida</taxon>
        <taxon>Decapoda</taxon>
        <taxon>Pleocyemata</taxon>
        <taxon>Brachyura</taxon>
        <taxon>Eubrachyura</taxon>
        <taxon>Majoidea</taxon>
        <taxon>Majidae</taxon>
        <taxon>Chionoecetes</taxon>
    </lineage>
</organism>
<sequence>MSSSPEQKKGEDREAVAAEAGGEWGWSSHQDPKQRVPPAITLHRLVPRPPPALQQATTTTTTTNTFKYIIPEEIKAAQIKARKEILASRLAPPAPPPSDSVQSKKHPHRKDGSASHPSFPCRLGSGEVGLRRRQLTRLMTQISRTLVELQELKDPRQRAFIAPLERETKRRRWDECARSMRRSLFVLRQEVVVLERASGPRVRSSQHLRALAAAARTLNTQLMTLKSQAESSCGDLAWAEVLGEFIGVARRMLALTAAVGIPSPPSSVKWTRSPQEGVTAAPEDGSGLDSAISTSQVDSSNIHLLQTGHVRDRLARLATLHLRKRKKQKSPKSRVARERRPSKQDIVLEPLKRQLGDRVNMSATPHSSATSSLLKRGDDGSSGVISAPKNTSLDHHSQPSQATCAGPQSQGSPLRRSPLAVPRSQPCESNHPAPEPHSNTVPEARLLPPNLIEQLSFMLERVCKIEDSRRRTKALIAEASHASHVQGVPASLEGAVQRARRALAAVRGTAPRPPLPIPSTRITADDSLPRNTGLSVKVPEGVLLRTSSGAGPHPWSEKAGQAAGPSEVRWLGGESVTEQVRRQKEQFWLSLAEQGFVRPPELVTFNGEEIHSAAQISSQSGSSKSSHQKKFEKSAEEKFARTVKETGIPIGHSPKTQSHQQTQTRLHAEHRQPLDRGGSSSDPSHDSPPAISKAQHSSSDSQIKVDVPSGNTKQSVSTESQRVQSVSALTTSGMPDTTDSQSFPSYEGVSSPA</sequence>
<proteinExistence type="predicted"/>
<dbReference type="EMBL" id="JACEEZ010015241">
    <property type="protein sequence ID" value="KAG0718974.1"/>
    <property type="molecule type" value="Genomic_DNA"/>
</dbReference>
<feature type="compositionally biased region" description="Polar residues" evidence="1">
    <location>
        <begin position="361"/>
        <end position="373"/>
    </location>
</feature>
<feature type="compositionally biased region" description="Polar residues" evidence="1">
    <location>
        <begin position="266"/>
        <end position="276"/>
    </location>
</feature>
<gene>
    <name evidence="2" type="ORF">GWK47_051453</name>
</gene>
<feature type="compositionally biased region" description="Polar residues" evidence="1">
    <location>
        <begin position="709"/>
        <end position="744"/>
    </location>
</feature>
<accession>A0A8J4Y9X3</accession>
<feature type="region of interest" description="Disordered" evidence="1">
    <location>
        <begin position="90"/>
        <end position="125"/>
    </location>
</feature>
<feature type="compositionally biased region" description="Basic residues" evidence="1">
    <location>
        <begin position="322"/>
        <end position="334"/>
    </location>
</feature>
<feature type="compositionally biased region" description="Basic and acidic residues" evidence="1">
    <location>
        <begin position="1"/>
        <end position="16"/>
    </location>
</feature>
<dbReference type="OrthoDB" id="6379676at2759"/>
<feature type="region of interest" description="Disordered" evidence="1">
    <location>
        <begin position="509"/>
        <end position="566"/>
    </location>
</feature>
<feature type="compositionally biased region" description="Low complexity" evidence="1">
    <location>
        <begin position="613"/>
        <end position="625"/>
    </location>
</feature>
<protein>
    <submittedName>
        <fullName evidence="2">Uncharacterized protein</fullName>
    </submittedName>
</protein>
<feature type="compositionally biased region" description="Polar residues" evidence="1">
    <location>
        <begin position="654"/>
        <end position="665"/>
    </location>
</feature>
<dbReference type="Proteomes" id="UP000770661">
    <property type="component" value="Unassembled WGS sequence"/>
</dbReference>
<evidence type="ECO:0000313" key="3">
    <source>
        <dbReference type="Proteomes" id="UP000770661"/>
    </source>
</evidence>
<reference evidence="2" key="1">
    <citation type="submission" date="2020-07" db="EMBL/GenBank/DDBJ databases">
        <title>The High-quality genome of the commercially important snow crab, Chionoecetes opilio.</title>
        <authorList>
            <person name="Jeong J.-H."/>
            <person name="Ryu S."/>
        </authorList>
    </citation>
    <scope>NUCLEOTIDE SEQUENCE</scope>
    <source>
        <strain evidence="2">MADBK_172401_WGS</strain>
        <tissue evidence="2">Digestive gland</tissue>
    </source>
</reference>
<evidence type="ECO:0000256" key="1">
    <source>
        <dbReference type="SAM" id="MobiDB-lite"/>
    </source>
</evidence>
<feature type="region of interest" description="Disordered" evidence="1">
    <location>
        <begin position="265"/>
        <end position="293"/>
    </location>
</feature>
<dbReference type="AlphaFoldDB" id="A0A8J4Y9X3"/>
<feature type="compositionally biased region" description="Polar residues" evidence="1">
    <location>
        <begin position="398"/>
        <end position="412"/>
    </location>
</feature>
<evidence type="ECO:0000313" key="2">
    <source>
        <dbReference type="EMBL" id="KAG0718974.1"/>
    </source>
</evidence>
<feature type="compositionally biased region" description="Basic and acidic residues" evidence="1">
    <location>
        <begin position="629"/>
        <end position="644"/>
    </location>
</feature>
<feature type="region of interest" description="Disordered" evidence="1">
    <location>
        <begin position="613"/>
        <end position="753"/>
    </location>
</feature>
<feature type="region of interest" description="Disordered" evidence="1">
    <location>
        <begin position="322"/>
        <end position="443"/>
    </location>
</feature>
<keyword evidence="3" id="KW-1185">Reference proteome</keyword>
<feature type="region of interest" description="Disordered" evidence="1">
    <location>
        <begin position="1"/>
        <end position="38"/>
    </location>
</feature>
<name>A0A8J4Y9X3_CHIOP</name>
<comment type="caution">
    <text evidence="2">The sequence shown here is derived from an EMBL/GenBank/DDBJ whole genome shotgun (WGS) entry which is preliminary data.</text>
</comment>